<dbReference type="Proteomes" id="UP000053676">
    <property type="component" value="Unassembled WGS sequence"/>
</dbReference>
<evidence type="ECO:0000256" key="1">
    <source>
        <dbReference type="SAM" id="MobiDB-lite"/>
    </source>
</evidence>
<organism evidence="2 3">
    <name type="scientific">Necator americanus</name>
    <name type="common">Human hookworm</name>
    <dbReference type="NCBI Taxonomy" id="51031"/>
    <lineage>
        <taxon>Eukaryota</taxon>
        <taxon>Metazoa</taxon>
        <taxon>Ecdysozoa</taxon>
        <taxon>Nematoda</taxon>
        <taxon>Chromadorea</taxon>
        <taxon>Rhabditida</taxon>
        <taxon>Rhabditina</taxon>
        <taxon>Rhabditomorpha</taxon>
        <taxon>Strongyloidea</taxon>
        <taxon>Ancylostomatidae</taxon>
        <taxon>Bunostominae</taxon>
        <taxon>Necator</taxon>
    </lineage>
</organism>
<evidence type="ECO:0000313" key="3">
    <source>
        <dbReference type="Proteomes" id="UP000053676"/>
    </source>
</evidence>
<gene>
    <name evidence="2" type="ORF">NECAME_08441</name>
</gene>
<feature type="region of interest" description="Disordered" evidence="1">
    <location>
        <begin position="1"/>
        <end position="53"/>
    </location>
</feature>
<keyword evidence="3" id="KW-1185">Reference proteome</keyword>
<feature type="compositionally biased region" description="Polar residues" evidence="1">
    <location>
        <begin position="27"/>
        <end position="36"/>
    </location>
</feature>
<name>W2THI5_NECAM</name>
<evidence type="ECO:0000313" key="2">
    <source>
        <dbReference type="EMBL" id="ETN81530.1"/>
    </source>
</evidence>
<feature type="compositionally biased region" description="Basic and acidic residues" evidence="1">
    <location>
        <begin position="1"/>
        <end position="24"/>
    </location>
</feature>
<dbReference type="EMBL" id="KI658706">
    <property type="protein sequence ID" value="ETN81530.1"/>
    <property type="molecule type" value="Genomic_DNA"/>
</dbReference>
<accession>W2THI5</accession>
<dbReference type="AlphaFoldDB" id="W2THI5"/>
<dbReference type="KEGG" id="nai:NECAME_08441"/>
<protein>
    <submittedName>
        <fullName evidence="2">Uncharacterized protein</fullName>
    </submittedName>
</protein>
<sequence>MTDFTTEKEKVVDRPRGIRQRLDDTDNVQNPPNDQDPSVHCQNLHGRRRIRRREHGRYADKGGIWLRTRRHAMRRIVSERRGKTADCPSSAVPLGRSFVPFCSRLRLGAYSVSVAVMLRISPRRSSSDNLSSYIYW</sequence>
<reference evidence="3" key="1">
    <citation type="journal article" date="2014" name="Nat. Genet.">
        <title>Genome of the human hookworm Necator americanus.</title>
        <authorList>
            <person name="Tang Y.T."/>
            <person name="Gao X."/>
            <person name="Rosa B.A."/>
            <person name="Abubucker S."/>
            <person name="Hallsworth-Pepin K."/>
            <person name="Martin J."/>
            <person name="Tyagi R."/>
            <person name="Heizer E."/>
            <person name="Zhang X."/>
            <person name="Bhonagiri-Palsikar V."/>
            <person name="Minx P."/>
            <person name="Warren W.C."/>
            <person name="Wang Q."/>
            <person name="Zhan B."/>
            <person name="Hotez P.J."/>
            <person name="Sternberg P.W."/>
            <person name="Dougall A."/>
            <person name="Gaze S.T."/>
            <person name="Mulvenna J."/>
            <person name="Sotillo J."/>
            <person name="Ranganathan S."/>
            <person name="Rabelo E.M."/>
            <person name="Wilson R.K."/>
            <person name="Felgner P.L."/>
            <person name="Bethony J."/>
            <person name="Hawdon J.M."/>
            <person name="Gasser R.B."/>
            <person name="Loukas A."/>
            <person name="Mitreva M."/>
        </authorList>
    </citation>
    <scope>NUCLEOTIDE SEQUENCE [LARGE SCALE GENOMIC DNA]</scope>
</reference>
<proteinExistence type="predicted"/>